<dbReference type="Pfam" id="PF00072">
    <property type="entry name" value="Response_reg"/>
    <property type="match status" value="1"/>
</dbReference>
<gene>
    <name evidence="8" type="ORF">CS062_17950</name>
</gene>
<comment type="catalytic activity">
    <reaction evidence="1">
        <text>ATP + protein L-histidine = ADP + protein N-phospho-L-histidine.</text>
        <dbReference type="EC" id="2.7.13.3"/>
    </reaction>
</comment>
<evidence type="ECO:0000256" key="1">
    <source>
        <dbReference type="ARBA" id="ARBA00000085"/>
    </source>
</evidence>
<keyword evidence="5" id="KW-0472">Membrane</keyword>
<dbReference type="EMBL" id="PEOG01000053">
    <property type="protein sequence ID" value="PIM51774.1"/>
    <property type="molecule type" value="Genomic_DNA"/>
</dbReference>
<dbReference type="InterPro" id="IPR036097">
    <property type="entry name" value="HisK_dim/P_sf"/>
</dbReference>
<dbReference type="Pfam" id="PF02518">
    <property type="entry name" value="HATPase_c"/>
    <property type="match status" value="1"/>
</dbReference>
<dbReference type="InterPro" id="IPR001789">
    <property type="entry name" value="Sig_transdc_resp-reg_receiver"/>
</dbReference>
<keyword evidence="9" id="KW-1185">Reference proteome</keyword>
<dbReference type="SUPFAM" id="SSF55874">
    <property type="entry name" value="ATPase domain of HSP90 chaperone/DNA topoisomerase II/histidine kinase"/>
    <property type="match status" value="1"/>
</dbReference>
<dbReference type="OrthoDB" id="5389366at2"/>
<comment type="caution">
    <text evidence="8">The sequence shown here is derived from an EMBL/GenBank/DDBJ whole genome shotgun (WGS) entry which is preliminary data.</text>
</comment>
<keyword evidence="3 4" id="KW-0597">Phosphoprotein</keyword>
<dbReference type="PROSITE" id="PS50109">
    <property type="entry name" value="HIS_KIN"/>
    <property type="match status" value="1"/>
</dbReference>
<dbReference type="Proteomes" id="UP000231501">
    <property type="component" value="Unassembled WGS sequence"/>
</dbReference>
<dbReference type="SMART" id="SM00388">
    <property type="entry name" value="HisKA"/>
    <property type="match status" value="1"/>
</dbReference>
<keyword evidence="5" id="KW-1133">Transmembrane helix</keyword>
<accession>A0A2G9C825</accession>
<feature type="transmembrane region" description="Helical" evidence="5">
    <location>
        <begin position="22"/>
        <end position="43"/>
    </location>
</feature>
<dbReference type="PANTHER" id="PTHR43065:SF49">
    <property type="entry name" value="HISTIDINE KINASE"/>
    <property type="match status" value="1"/>
</dbReference>
<evidence type="ECO:0000256" key="2">
    <source>
        <dbReference type="ARBA" id="ARBA00012438"/>
    </source>
</evidence>
<dbReference type="Gene3D" id="3.30.565.10">
    <property type="entry name" value="Histidine kinase-like ATPase, C-terminal domain"/>
    <property type="match status" value="1"/>
</dbReference>
<dbReference type="InterPro" id="IPR003594">
    <property type="entry name" value="HATPase_dom"/>
</dbReference>
<dbReference type="InterPro" id="IPR004358">
    <property type="entry name" value="Sig_transdc_His_kin-like_C"/>
</dbReference>
<dbReference type="SMART" id="SM00387">
    <property type="entry name" value="HATPase_c"/>
    <property type="match status" value="1"/>
</dbReference>
<dbReference type="SMART" id="SM00448">
    <property type="entry name" value="REC"/>
    <property type="match status" value="1"/>
</dbReference>
<dbReference type="InterPro" id="IPR005467">
    <property type="entry name" value="His_kinase_dom"/>
</dbReference>
<dbReference type="PANTHER" id="PTHR43065">
    <property type="entry name" value="SENSOR HISTIDINE KINASE"/>
    <property type="match status" value="1"/>
</dbReference>
<organism evidence="8 9">
    <name type="scientific">Roseateles chitinivorans</name>
    <dbReference type="NCBI Taxonomy" id="2917965"/>
    <lineage>
        <taxon>Bacteria</taxon>
        <taxon>Pseudomonadati</taxon>
        <taxon>Pseudomonadota</taxon>
        <taxon>Betaproteobacteria</taxon>
        <taxon>Burkholderiales</taxon>
        <taxon>Sphaerotilaceae</taxon>
        <taxon>Roseateles</taxon>
    </lineage>
</organism>
<feature type="domain" description="Histidine kinase" evidence="6">
    <location>
        <begin position="390"/>
        <end position="613"/>
    </location>
</feature>
<dbReference type="Gene3D" id="6.10.340.10">
    <property type="match status" value="1"/>
</dbReference>
<proteinExistence type="predicted"/>
<evidence type="ECO:0000256" key="3">
    <source>
        <dbReference type="ARBA" id="ARBA00022553"/>
    </source>
</evidence>
<dbReference type="Gene3D" id="3.40.50.2300">
    <property type="match status" value="1"/>
</dbReference>
<evidence type="ECO:0000259" key="6">
    <source>
        <dbReference type="PROSITE" id="PS50109"/>
    </source>
</evidence>
<dbReference type="SUPFAM" id="SSF52172">
    <property type="entry name" value="CheY-like"/>
    <property type="match status" value="1"/>
</dbReference>
<dbReference type="RefSeq" id="WP_099862967.1">
    <property type="nucleotide sequence ID" value="NZ_PEOG01000053.1"/>
</dbReference>
<evidence type="ECO:0000313" key="9">
    <source>
        <dbReference type="Proteomes" id="UP000231501"/>
    </source>
</evidence>
<feature type="transmembrane region" description="Helical" evidence="5">
    <location>
        <begin position="278"/>
        <end position="299"/>
    </location>
</feature>
<dbReference type="CDD" id="cd18774">
    <property type="entry name" value="PDC2_HK_sensor"/>
    <property type="match status" value="1"/>
</dbReference>
<evidence type="ECO:0000256" key="4">
    <source>
        <dbReference type="PROSITE-ProRule" id="PRU00169"/>
    </source>
</evidence>
<sequence>MPDRTPTLTAPRAGSVSGKLRAMVWLIVLPTLLLSVIAGMAVFHTERRAAVAAATETAEALSLVTDRELAVRTALLQALSVSPSLAEGRLAQFHKEAARLVAGSPSTIVLTTQDGRQLLNTRVAWGQPLPPAEAFPGRVDTRRRLMVSNLHVSPVDRRPSFAVRVPVSVAGEAMFLGLGSPVGEMQQIFRQQPLPEGWLGVVLDGQGIVVARTREPERRVGQRASPDMLDALARADRGVVDLRTLDGEPVFTAFSRAPDSGWVVLIGLSQAELAKSAWAAFAMMLALSLVFIVLALVLARRMSRAIAEPLRRLRKDAIRLGGGGTLEEVRSGIDEIDIVQRALAVASRERASSEQRLREEVDAAVAQTRNAQQTVLRSQKLEALGRLTGGIAHDFNNLLQTMTTGLQLARRLSSDPRADSALEACQRATSRAAQLTRQLLAFGRQQVGHETVIDLRRQLPELMALASGAVGSAVEVALAIDETLWPVRTDPVQLELAVLNLALNARDAMQGRGTLTVSARNRVLAEGDPVGLAPELQPGEYVAIAVRDTGDGMTQEQMERAFEPFFTTKPVGQGTGLGLAQVYALARSAGGTAGIVSKIGLGTEVTLWLPRSHGRMEEAASPVPADRAAERRHAGTVLLVEDEPSVRELTAQALEERGFTVKTAPTADHALDQLRAGLAADVVLTDIVMPGARSGVDLVRTLKVLKPTLPVVLASGHPVRIEEAPNVPLVPKPYDIDGLAAVLAEAMNPTRSPADLTPGER</sequence>
<feature type="domain" description="Response regulatory" evidence="7">
    <location>
        <begin position="636"/>
        <end position="747"/>
    </location>
</feature>
<dbReference type="GO" id="GO:0000155">
    <property type="term" value="F:phosphorelay sensor kinase activity"/>
    <property type="evidence" value="ECO:0007669"/>
    <property type="project" value="InterPro"/>
</dbReference>
<evidence type="ECO:0000313" key="8">
    <source>
        <dbReference type="EMBL" id="PIM51774.1"/>
    </source>
</evidence>
<evidence type="ECO:0000259" key="7">
    <source>
        <dbReference type="PROSITE" id="PS50110"/>
    </source>
</evidence>
<dbReference type="Gene3D" id="1.10.287.130">
    <property type="match status" value="1"/>
</dbReference>
<evidence type="ECO:0000256" key="5">
    <source>
        <dbReference type="SAM" id="Phobius"/>
    </source>
</evidence>
<name>A0A2G9C825_9BURK</name>
<reference evidence="8 9" key="1">
    <citation type="submission" date="2017-11" db="EMBL/GenBank/DDBJ databases">
        <title>Draft genome sequence of Mitsuaria sp. HWN-4.</title>
        <authorList>
            <person name="Gundlapally S.R."/>
        </authorList>
    </citation>
    <scope>NUCLEOTIDE SEQUENCE [LARGE SCALE GENOMIC DNA]</scope>
    <source>
        <strain evidence="8 9">HWN-4</strain>
    </source>
</reference>
<dbReference type="EC" id="2.7.13.3" evidence="2"/>
<dbReference type="InterPro" id="IPR036890">
    <property type="entry name" value="HATPase_C_sf"/>
</dbReference>
<dbReference type="PRINTS" id="PR00344">
    <property type="entry name" value="BCTRLSENSOR"/>
</dbReference>
<dbReference type="PROSITE" id="PS50110">
    <property type="entry name" value="RESPONSE_REGULATORY"/>
    <property type="match status" value="1"/>
</dbReference>
<dbReference type="AlphaFoldDB" id="A0A2G9C825"/>
<keyword evidence="5" id="KW-0812">Transmembrane</keyword>
<dbReference type="InterPro" id="IPR003661">
    <property type="entry name" value="HisK_dim/P_dom"/>
</dbReference>
<dbReference type="SUPFAM" id="SSF47384">
    <property type="entry name" value="Homodimeric domain of signal transducing histidine kinase"/>
    <property type="match status" value="1"/>
</dbReference>
<dbReference type="InterPro" id="IPR011006">
    <property type="entry name" value="CheY-like_superfamily"/>
</dbReference>
<feature type="modified residue" description="4-aspartylphosphate" evidence="4">
    <location>
        <position position="686"/>
    </location>
</feature>
<protein>
    <recommendedName>
        <fullName evidence="2">histidine kinase</fullName>
        <ecNumber evidence="2">2.7.13.3</ecNumber>
    </recommendedName>
</protein>